<evidence type="ECO:0000259" key="1">
    <source>
        <dbReference type="Pfam" id="PF16697"/>
    </source>
</evidence>
<reference evidence="3 4" key="1">
    <citation type="submission" date="2019-12" db="EMBL/GenBank/DDBJ databases">
        <authorList>
            <person name="Lee S.D."/>
        </authorList>
    </citation>
    <scope>NUCLEOTIDE SEQUENCE [LARGE SCALE GENOMIC DNA]</scope>
    <source>
        <strain evidence="3 4">SAP-6</strain>
    </source>
</reference>
<dbReference type="CDD" id="cd00060">
    <property type="entry name" value="FHA"/>
    <property type="match status" value="1"/>
</dbReference>
<dbReference type="InterPro" id="IPR008984">
    <property type="entry name" value="SMAD_FHA_dom_sf"/>
</dbReference>
<proteinExistence type="predicted"/>
<dbReference type="InterPro" id="IPR032030">
    <property type="entry name" value="YscD_cytoplasmic_dom"/>
</dbReference>
<keyword evidence="4" id="KW-1185">Reference proteome</keyword>
<dbReference type="Pfam" id="PF16697">
    <property type="entry name" value="Yop-YscD_cpl"/>
    <property type="match status" value="1"/>
</dbReference>
<protein>
    <submittedName>
        <fullName evidence="3">Type III secretion protein</fullName>
    </submittedName>
</protein>
<dbReference type="AlphaFoldDB" id="A0A845SLD8"/>
<evidence type="ECO:0000313" key="3">
    <source>
        <dbReference type="EMBL" id="NDL63388.1"/>
    </source>
</evidence>
<organism evidence="3 4">
    <name type="scientific">Acerihabitans arboris</name>
    <dbReference type="NCBI Taxonomy" id="2691583"/>
    <lineage>
        <taxon>Bacteria</taxon>
        <taxon>Pseudomonadati</taxon>
        <taxon>Pseudomonadota</taxon>
        <taxon>Gammaproteobacteria</taxon>
        <taxon>Enterobacterales</taxon>
        <taxon>Pectobacteriaceae</taxon>
        <taxon>Acerihabitans</taxon>
    </lineage>
</organism>
<comment type="caution">
    <text evidence="3">The sequence shown here is derived from an EMBL/GenBank/DDBJ whole genome shotgun (WGS) entry which is preliminary data.</text>
</comment>
<reference evidence="3 4" key="2">
    <citation type="submission" date="2020-02" db="EMBL/GenBank/DDBJ databases">
        <title>The new genus of Enterobacteriales.</title>
        <authorList>
            <person name="Kim I.S."/>
        </authorList>
    </citation>
    <scope>NUCLEOTIDE SEQUENCE [LARGE SCALE GENOMIC DNA]</scope>
    <source>
        <strain evidence="3 4">SAP-6</strain>
    </source>
</reference>
<evidence type="ECO:0000313" key="4">
    <source>
        <dbReference type="Proteomes" id="UP000461443"/>
    </source>
</evidence>
<dbReference type="EMBL" id="WUBS01000007">
    <property type="protein sequence ID" value="NDL63388.1"/>
    <property type="molecule type" value="Genomic_DNA"/>
</dbReference>
<feature type="domain" description="YscD-like Bon-like" evidence="2">
    <location>
        <begin position="178"/>
        <end position="241"/>
    </location>
</feature>
<dbReference type="Gene3D" id="2.60.200.20">
    <property type="match status" value="1"/>
</dbReference>
<evidence type="ECO:0000259" key="2">
    <source>
        <dbReference type="Pfam" id="PF21934"/>
    </source>
</evidence>
<dbReference type="InterPro" id="IPR053946">
    <property type="entry name" value="YscD_ppl_3rd"/>
</dbReference>
<dbReference type="Proteomes" id="UP000461443">
    <property type="component" value="Unassembled WGS sequence"/>
</dbReference>
<feature type="domain" description="YscD cytoplasmic" evidence="1">
    <location>
        <begin position="5"/>
        <end position="93"/>
    </location>
</feature>
<gene>
    <name evidence="3" type="ORF">GRH90_11605</name>
</gene>
<dbReference type="RefSeq" id="WP_162366105.1">
    <property type="nucleotide sequence ID" value="NZ_WUBS01000007.1"/>
</dbReference>
<dbReference type="SUPFAM" id="SSF49879">
    <property type="entry name" value="SMAD/FHA domain"/>
    <property type="match status" value="1"/>
</dbReference>
<sequence length="301" mass="32642">MFELRVLTGRHQGAALPLCGERWVIGRSGEADLQLTDDDVASCHGLLLSAGDGWRLEALEGGWRDASGAAIGAPGVLPVDAPFAAGGAWLCVSGAATPWGNVAIPTVALATTPPAAGGADVPPNRDKHARGWPKSLQITVFSLMVLLTITVASWILQPSMAQISTQEPQRPYLSTLQELRPALLAMLRDRGLTPAVRIDMDKNKLILYGSLDKEQQALLARMLLRFRAQYTLVPKLVNNTRPRETTLPFRIVQITSGARANVVTDKGDRLFIGDEVDQLRLVAITANEIVFNGRDEIKVKW</sequence>
<accession>A0A845SLD8</accession>
<dbReference type="Pfam" id="PF21934">
    <property type="entry name" value="Yop-YscD_ppl_3rd"/>
    <property type="match status" value="1"/>
</dbReference>
<name>A0A845SLD8_9GAMM</name>